<name>A0ABS1WFR6_9GAMM</name>
<protein>
    <submittedName>
        <fullName evidence="1">Uncharacterized protein</fullName>
    </submittedName>
</protein>
<keyword evidence="2" id="KW-1185">Reference proteome</keyword>
<evidence type="ECO:0000313" key="2">
    <source>
        <dbReference type="Proteomes" id="UP000809910"/>
    </source>
</evidence>
<evidence type="ECO:0000313" key="1">
    <source>
        <dbReference type="EMBL" id="MBL7528208.1"/>
    </source>
</evidence>
<dbReference type="RefSeq" id="WP_203113607.1">
    <property type="nucleotide sequence ID" value="NZ_JADOBG010000023.1"/>
</dbReference>
<organism evidence="1 2">
    <name type="scientific">Legionella bononiensis</name>
    <dbReference type="NCBI Taxonomy" id="2793102"/>
    <lineage>
        <taxon>Bacteria</taxon>
        <taxon>Pseudomonadati</taxon>
        <taxon>Pseudomonadota</taxon>
        <taxon>Gammaproteobacteria</taxon>
        <taxon>Legionellales</taxon>
        <taxon>Legionellaceae</taxon>
        <taxon>Legionella</taxon>
    </lineage>
</organism>
<comment type="caution">
    <text evidence="1">The sequence shown here is derived from an EMBL/GenBank/DDBJ whole genome shotgun (WGS) entry which is preliminary data.</text>
</comment>
<proteinExistence type="predicted"/>
<reference evidence="1 2" key="1">
    <citation type="submission" date="2020-12" db="EMBL/GenBank/DDBJ databases">
        <title>WGS of Legionella: environmental sample.</title>
        <authorList>
            <person name="Cristino S."/>
            <person name="Girolamini L."/>
            <person name="Salaris S."/>
            <person name="Pascale M.R."/>
            <person name="Mazzotta M."/>
            <person name="Orsini M."/>
            <person name="Grottola A."/>
        </authorList>
    </citation>
    <scope>NUCLEOTIDE SEQUENCE [LARGE SCALE GENOMIC DNA]</scope>
    <source>
        <strain evidence="1 2">30cs62</strain>
    </source>
</reference>
<dbReference type="Proteomes" id="UP000809910">
    <property type="component" value="Unassembled WGS sequence"/>
</dbReference>
<accession>A0ABS1WFR6</accession>
<gene>
    <name evidence="1" type="ORF">I5282_16720</name>
</gene>
<dbReference type="EMBL" id="JADWVN010000030">
    <property type="protein sequence ID" value="MBL7528208.1"/>
    <property type="molecule type" value="Genomic_DNA"/>
</dbReference>
<sequence>MRFFCTNQFVTYPDEADKLREQILEEAIKGPQKRPMAYFEHYFSNKGQVEHPLLGNLYDFAAIIETLFGTDKGHNLVSGMLRFNLDQIEPEPDTHTASSSTADKAFR</sequence>